<reference evidence="3 4" key="1">
    <citation type="submission" date="2016-11" db="EMBL/GenBank/DDBJ databases">
        <title>Complete genome sequence of the aerobically denitrifying bacterium Chelatococcus daeguensis TAD1.</title>
        <authorList>
            <person name="Yang Y."/>
            <person name="Huang S."/>
            <person name="Lin E."/>
        </authorList>
    </citation>
    <scope>NUCLEOTIDE SEQUENCE [LARGE SCALE GENOMIC DNA]</scope>
    <source>
        <strain evidence="3 4">TAD1</strain>
    </source>
</reference>
<protein>
    <recommendedName>
        <fullName evidence="5">Divergent polysaccharide deacetylase family protein</fullName>
    </recommendedName>
</protein>
<keyword evidence="2" id="KW-0472">Membrane</keyword>
<keyword evidence="2" id="KW-0812">Transmembrane</keyword>
<feature type="transmembrane region" description="Helical" evidence="2">
    <location>
        <begin position="29"/>
        <end position="51"/>
    </location>
</feature>
<evidence type="ECO:0000313" key="3">
    <source>
        <dbReference type="EMBL" id="APF36587.1"/>
    </source>
</evidence>
<accession>A0AAC9JSW2</accession>
<dbReference type="PANTHER" id="PTHR30105:SF2">
    <property type="entry name" value="DIVERGENT POLYSACCHARIDE DEACETYLASE SUPERFAMILY"/>
    <property type="match status" value="1"/>
</dbReference>
<gene>
    <name evidence="3" type="ORF">BOQ54_03980</name>
</gene>
<dbReference type="PANTHER" id="PTHR30105">
    <property type="entry name" value="UNCHARACTERIZED YIBQ-RELATED"/>
    <property type="match status" value="1"/>
</dbReference>
<dbReference type="KEGG" id="cdq:BOQ54_03980"/>
<feature type="region of interest" description="Disordered" evidence="1">
    <location>
        <begin position="131"/>
        <end position="160"/>
    </location>
</feature>
<dbReference type="InterPro" id="IPR006837">
    <property type="entry name" value="Divergent_DAC"/>
</dbReference>
<sequence>MPQATLKDLDKPLGRDNGRRPAASGRERLLRFGLVWGVAIGAVLLFGGHLLTGGLISRSALRPAATPVAAIPAVPAQADVPAATKPAPPSNAAPPASNRRPASDIEQQAGVAVVRPAGNVPGAIIISVPDGSEPGLAPAPDPRVTADTPAGPLPRIGDDGSRAAEVYARPTPPHAAMAPARIAVVVDGLGLSEAATRQAIETLPADVTLALAAAGVDLPQAAAAARQSGHEVLLSLPAEIPGGDLITAMARFAGYAGILTATSADRLGPLAQQAEQRGLLLMAAGRSDLLLPQTMPAEAVEQAFARAERLAQRNGRAIVVAEGSPSLLRQLARWTASLERRGVLLVPATSLIANSKG</sequence>
<name>A0AAC9JSW2_9HYPH</name>
<evidence type="ECO:0008006" key="5">
    <source>
        <dbReference type="Google" id="ProtNLM"/>
    </source>
</evidence>
<dbReference type="GO" id="GO:0005975">
    <property type="term" value="P:carbohydrate metabolic process"/>
    <property type="evidence" value="ECO:0007669"/>
    <property type="project" value="InterPro"/>
</dbReference>
<dbReference type="AlphaFoldDB" id="A0AAC9JSW2"/>
<dbReference type="RefSeq" id="WP_071923318.1">
    <property type="nucleotide sequence ID" value="NZ_CP018095.1"/>
</dbReference>
<evidence type="ECO:0000313" key="4">
    <source>
        <dbReference type="Proteomes" id="UP000182703"/>
    </source>
</evidence>
<organism evidence="3 4">
    <name type="scientific">Chelatococcus daeguensis</name>
    <dbReference type="NCBI Taxonomy" id="444444"/>
    <lineage>
        <taxon>Bacteria</taxon>
        <taxon>Pseudomonadati</taxon>
        <taxon>Pseudomonadota</taxon>
        <taxon>Alphaproteobacteria</taxon>
        <taxon>Hyphomicrobiales</taxon>
        <taxon>Chelatococcaceae</taxon>
        <taxon>Chelatococcus</taxon>
    </lineage>
</organism>
<proteinExistence type="predicted"/>
<dbReference type="InterPro" id="IPR011330">
    <property type="entry name" value="Glyco_hydro/deAcase_b/a-brl"/>
</dbReference>
<keyword evidence="4" id="KW-1185">Reference proteome</keyword>
<feature type="region of interest" description="Disordered" evidence="1">
    <location>
        <begin position="1"/>
        <end position="21"/>
    </location>
</feature>
<feature type="compositionally biased region" description="Basic and acidic residues" evidence="1">
    <location>
        <begin position="7"/>
        <end position="21"/>
    </location>
</feature>
<dbReference type="SUPFAM" id="SSF88713">
    <property type="entry name" value="Glycoside hydrolase/deacetylase"/>
    <property type="match status" value="1"/>
</dbReference>
<feature type="region of interest" description="Disordered" evidence="1">
    <location>
        <begin position="80"/>
        <end position="105"/>
    </location>
</feature>
<dbReference type="Gene3D" id="3.20.20.370">
    <property type="entry name" value="Glycoside hydrolase/deacetylase"/>
    <property type="match status" value="1"/>
</dbReference>
<keyword evidence="2" id="KW-1133">Transmembrane helix</keyword>
<evidence type="ECO:0000256" key="2">
    <source>
        <dbReference type="SAM" id="Phobius"/>
    </source>
</evidence>
<dbReference type="EMBL" id="CP018095">
    <property type="protein sequence ID" value="APF36587.1"/>
    <property type="molecule type" value="Genomic_DNA"/>
</dbReference>
<evidence type="ECO:0000256" key="1">
    <source>
        <dbReference type="SAM" id="MobiDB-lite"/>
    </source>
</evidence>
<dbReference type="Pfam" id="PF04748">
    <property type="entry name" value="Polysacc_deac_2"/>
    <property type="match status" value="2"/>
</dbReference>
<dbReference type="Proteomes" id="UP000182703">
    <property type="component" value="Chromosome"/>
</dbReference>